<accession>A0A4Y7SJU6</accession>
<protein>
    <submittedName>
        <fullName evidence="1">Uncharacterized protein</fullName>
    </submittedName>
</protein>
<dbReference type="AlphaFoldDB" id="A0A4Y7SJU6"/>
<evidence type="ECO:0000313" key="1">
    <source>
        <dbReference type="EMBL" id="TEB22147.1"/>
    </source>
</evidence>
<dbReference type="Proteomes" id="UP000298030">
    <property type="component" value="Unassembled WGS sequence"/>
</dbReference>
<evidence type="ECO:0000313" key="2">
    <source>
        <dbReference type="Proteomes" id="UP000298030"/>
    </source>
</evidence>
<sequence>MSAVAMSLRLAKGSGVSMISEIAGRGPCAPISRRVARTRPSHRPAFLSSIIWPPPSTGLPLLIAGGPSPCDFQRPPFTDTRIQCPSHFDDFTDAEQSRREVVRGNAKLRVRLVLLYFVCKAFSNLPYPGDVSGLGVYGG</sequence>
<gene>
    <name evidence="1" type="ORF">FA13DRAFT_1521302</name>
</gene>
<organism evidence="1 2">
    <name type="scientific">Coprinellus micaceus</name>
    <name type="common">Glistening ink-cap mushroom</name>
    <name type="synonym">Coprinus micaceus</name>
    <dbReference type="NCBI Taxonomy" id="71717"/>
    <lineage>
        <taxon>Eukaryota</taxon>
        <taxon>Fungi</taxon>
        <taxon>Dikarya</taxon>
        <taxon>Basidiomycota</taxon>
        <taxon>Agaricomycotina</taxon>
        <taxon>Agaricomycetes</taxon>
        <taxon>Agaricomycetidae</taxon>
        <taxon>Agaricales</taxon>
        <taxon>Agaricineae</taxon>
        <taxon>Psathyrellaceae</taxon>
        <taxon>Coprinellus</taxon>
    </lineage>
</organism>
<dbReference type="EMBL" id="QPFP01000096">
    <property type="protein sequence ID" value="TEB22147.1"/>
    <property type="molecule type" value="Genomic_DNA"/>
</dbReference>
<reference evidence="1 2" key="1">
    <citation type="journal article" date="2019" name="Nat. Ecol. Evol.">
        <title>Megaphylogeny resolves global patterns of mushroom evolution.</title>
        <authorList>
            <person name="Varga T."/>
            <person name="Krizsan K."/>
            <person name="Foldi C."/>
            <person name="Dima B."/>
            <person name="Sanchez-Garcia M."/>
            <person name="Sanchez-Ramirez S."/>
            <person name="Szollosi G.J."/>
            <person name="Szarkandi J.G."/>
            <person name="Papp V."/>
            <person name="Albert L."/>
            <person name="Andreopoulos W."/>
            <person name="Angelini C."/>
            <person name="Antonin V."/>
            <person name="Barry K.W."/>
            <person name="Bougher N.L."/>
            <person name="Buchanan P."/>
            <person name="Buyck B."/>
            <person name="Bense V."/>
            <person name="Catcheside P."/>
            <person name="Chovatia M."/>
            <person name="Cooper J."/>
            <person name="Damon W."/>
            <person name="Desjardin D."/>
            <person name="Finy P."/>
            <person name="Geml J."/>
            <person name="Haridas S."/>
            <person name="Hughes K."/>
            <person name="Justo A."/>
            <person name="Karasinski D."/>
            <person name="Kautmanova I."/>
            <person name="Kiss B."/>
            <person name="Kocsube S."/>
            <person name="Kotiranta H."/>
            <person name="LaButti K.M."/>
            <person name="Lechner B.E."/>
            <person name="Liimatainen K."/>
            <person name="Lipzen A."/>
            <person name="Lukacs Z."/>
            <person name="Mihaltcheva S."/>
            <person name="Morgado L.N."/>
            <person name="Niskanen T."/>
            <person name="Noordeloos M.E."/>
            <person name="Ohm R.A."/>
            <person name="Ortiz-Santana B."/>
            <person name="Ovrebo C."/>
            <person name="Racz N."/>
            <person name="Riley R."/>
            <person name="Savchenko A."/>
            <person name="Shiryaev A."/>
            <person name="Soop K."/>
            <person name="Spirin V."/>
            <person name="Szebenyi C."/>
            <person name="Tomsovsky M."/>
            <person name="Tulloss R.E."/>
            <person name="Uehling J."/>
            <person name="Grigoriev I.V."/>
            <person name="Vagvolgyi C."/>
            <person name="Papp T."/>
            <person name="Martin F.M."/>
            <person name="Miettinen O."/>
            <person name="Hibbett D.S."/>
            <person name="Nagy L.G."/>
        </authorList>
    </citation>
    <scope>NUCLEOTIDE SEQUENCE [LARGE SCALE GENOMIC DNA]</scope>
    <source>
        <strain evidence="1 2">FP101781</strain>
    </source>
</reference>
<comment type="caution">
    <text evidence="1">The sequence shown here is derived from an EMBL/GenBank/DDBJ whole genome shotgun (WGS) entry which is preliminary data.</text>
</comment>
<proteinExistence type="predicted"/>
<name>A0A4Y7SJU6_COPMI</name>
<keyword evidence="2" id="KW-1185">Reference proteome</keyword>